<dbReference type="PANTHER" id="PTHR40448">
    <property type="entry name" value="TWO-COMPONENT SENSOR HISTIDINE KINASE"/>
    <property type="match status" value="1"/>
</dbReference>
<feature type="domain" description="SpoOB alpha-helical" evidence="6">
    <location>
        <begin position="190"/>
        <end position="242"/>
    </location>
</feature>
<evidence type="ECO:0000256" key="4">
    <source>
        <dbReference type="SAM" id="Phobius"/>
    </source>
</evidence>
<feature type="transmembrane region" description="Helical" evidence="4">
    <location>
        <begin position="125"/>
        <end position="142"/>
    </location>
</feature>
<feature type="transmembrane region" description="Helical" evidence="4">
    <location>
        <begin position="148"/>
        <end position="165"/>
    </location>
</feature>
<dbReference type="CDD" id="cd16935">
    <property type="entry name" value="HATPase_AgrC-ComD-like"/>
    <property type="match status" value="1"/>
</dbReference>
<reference evidence="7 8" key="1">
    <citation type="submission" date="2016-11" db="EMBL/GenBank/DDBJ databases">
        <authorList>
            <person name="Jaros S."/>
            <person name="Januszkiewicz K."/>
            <person name="Wedrychowicz H."/>
        </authorList>
    </citation>
    <scope>NUCLEOTIDE SEQUENCE [LARGE SCALE GENOMIC DNA]</scope>
    <source>
        <strain evidence="7 8">DSM 15930</strain>
    </source>
</reference>
<dbReference type="SUPFAM" id="SSF55874">
    <property type="entry name" value="ATPase domain of HSP90 chaperone/DNA topoisomerase II/histidine kinase"/>
    <property type="match status" value="1"/>
</dbReference>
<dbReference type="AlphaFoldDB" id="A0A1M7F0Y0"/>
<dbReference type="RefSeq" id="WP_242952457.1">
    <property type="nucleotide sequence ID" value="NZ_FRCP01000005.1"/>
</dbReference>
<keyword evidence="4" id="KW-0812">Transmembrane</keyword>
<accession>A0A1M7F0Y0</accession>
<dbReference type="InterPro" id="IPR016120">
    <property type="entry name" value="Sig_transdc_His_kin_SpoOB"/>
</dbReference>
<dbReference type="GO" id="GO:0000155">
    <property type="term" value="F:phosphorelay sensor kinase activity"/>
    <property type="evidence" value="ECO:0007669"/>
    <property type="project" value="InterPro"/>
</dbReference>
<keyword evidence="3 7" id="KW-0418">Kinase</keyword>
<evidence type="ECO:0000313" key="7">
    <source>
        <dbReference type="EMBL" id="SHL97690.1"/>
    </source>
</evidence>
<dbReference type="Gene3D" id="3.30.565.10">
    <property type="entry name" value="Histidine kinase-like ATPase, C-terminal domain"/>
    <property type="match status" value="1"/>
</dbReference>
<keyword evidence="4" id="KW-1133">Transmembrane helix</keyword>
<evidence type="ECO:0000259" key="6">
    <source>
        <dbReference type="Pfam" id="PF14689"/>
    </source>
</evidence>
<dbReference type="SUPFAM" id="SSF55890">
    <property type="entry name" value="Sporulation response regulatory protein Spo0B"/>
    <property type="match status" value="1"/>
</dbReference>
<keyword evidence="4" id="KW-0472">Membrane</keyword>
<dbReference type="InterPro" id="IPR032834">
    <property type="entry name" value="NatK-like_C"/>
</dbReference>
<keyword evidence="2" id="KW-0808">Transferase</keyword>
<feature type="transmembrane region" description="Helical" evidence="4">
    <location>
        <begin position="29"/>
        <end position="62"/>
    </location>
</feature>
<dbReference type="Gene3D" id="1.10.287.130">
    <property type="match status" value="1"/>
</dbReference>
<evidence type="ECO:0000259" key="5">
    <source>
        <dbReference type="Pfam" id="PF14501"/>
    </source>
</evidence>
<evidence type="ECO:0000256" key="1">
    <source>
        <dbReference type="ARBA" id="ARBA00022553"/>
    </source>
</evidence>
<dbReference type="InterPro" id="IPR036890">
    <property type="entry name" value="HATPase_C_sf"/>
</dbReference>
<name>A0A1M7F0Y0_9FIRM</name>
<dbReference type="GO" id="GO:0042802">
    <property type="term" value="F:identical protein binding"/>
    <property type="evidence" value="ECO:0007669"/>
    <property type="project" value="TreeGrafter"/>
</dbReference>
<dbReference type="STRING" id="1120996.SAMN02746066_00334"/>
<dbReference type="Proteomes" id="UP000184038">
    <property type="component" value="Unassembled WGS sequence"/>
</dbReference>
<dbReference type="PANTHER" id="PTHR40448:SF1">
    <property type="entry name" value="TWO-COMPONENT SENSOR HISTIDINE KINASE"/>
    <property type="match status" value="1"/>
</dbReference>
<feature type="transmembrane region" description="Helical" evidence="4">
    <location>
        <begin position="74"/>
        <end position="94"/>
    </location>
</feature>
<evidence type="ECO:0000313" key="8">
    <source>
        <dbReference type="Proteomes" id="UP000184038"/>
    </source>
</evidence>
<keyword evidence="8" id="KW-1185">Reference proteome</keyword>
<dbReference type="Pfam" id="PF14689">
    <property type="entry name" value="SPOB_a"/>
    <property type="match status" value="1"/>
</dbReference>
<evidence type="ECO:0000256" key="3">
    <source>
        <dbReference type="ARBA" id="ARBA00022777"/>
    </source>
</evidence>
<dbReference type="InterPro" id="IPR039506">
    <property type="entry name" value="SPOB_a"/>
</dbReference>
<organism evidence="7 8">
    <name type="scientific">Anaerosporobacter mobilis DSM 15930</name>
    <dbReference type="NCBI Taxonomy" id="1120996"/>
    <lineage>
        <taxon>Bacteria</taxon>
        <taxon>Bacillati</taxon>
        <taxon>Bacillota</taxon>
        <taxon>Clostridia</taxon>
        <taxon>Lachnospirales</taxon>
        <taxon>Lachnospiraceae</taxon>
        <taxon>Anaerosporobacter</taxon>
    </lineage>
</organism>
<feature type="transmembrane region" description="Helical" evidence="4">
    <location>
        <begin position="100"/>
        <end position="118"/>
    </location>
</feature>
<dbReference type="EMBL" id="FRCP01000005">
    <property type="protein sequence ID" value="SHL97690.1"/>
    <property type="molecule type" value="Genomic_DNA"/>
</dbReference>
<evidence type="ECO:0000256" key="2">
    <source>
        <dbReference type="ARBA" id="ARBA00022679"/>
    </source>
</evidence>
<proteinExistence type="predicted"/>
<dbReference type="Pfam" id="PF14501">
    <property type="entry name" value="HATPase_c_5"/>
    <property type="match status" value="1"/>
</dbReference>
<protein>
    <submittedName>
        <fullName evidence="7">Sensor histidine kinase YesM</fullName>
    </submittedName>
</protein>
<gene>
    <name evidence="7" type="ORF">SAMN02746066_00334</name>
</gene>
<keyword evidence="1" id="KW-0597">Phosphoprotein</keyword>
<feature type="domain" description="Sensor histidine kinase NatK-like C-terminal" evidence="5">
    <location>
        <begin position="282"/>
        <end position="381"/>
    </location>
</feature>
<sequence>MLMASIFFLVGVVLCALWMFPVVEEGKSLIVVFFMMISVLVVTKYLDIVVVGWFIQLILIDLYILFYAKEYEHYISYCLLQLGLLGVLLIMFVVLGGVKFLMLLPILFVPVVYLIQLWLQKRRKYVLFIGISFFSIIFFYLGLEGYGYIMYACTICLLYLIESLYRGFKQNFVKNTKDFQDQVMLHHYDEVKSVYLNMRGWRHDYHNHIQTMKAYLALERYDCIGEYLGELEKDLNTVDNLIKSGNLMVDAILNSKLSLAKNHNIPINCKVAIPEKINISDIDICVMLGNLLDNAIEACDQIEEEKRFIRIYGDIVHSQFYFSVFNSATEEISFNQKNYISEKRGEHGHGMKRVKLTVDKYEGYLNLKNEPGVFASEIMIPL</sequence>